<feature type="transmembrane region" description="Helical" evidence="8">
    <location>
        <begin position="502"/>
        <end position="523"/>
    </location>
</feature>
<evidence type="ECO:0000313" key="10">
    <source>
        <dbReference type="EMBL" id="SEC84137.1"/>
    </source>
</evidence>
<dbReference type="EMBL" id="FNSO01000004">
    <property type="protein sequence ID" value="SEC84137.1"/>
    <property type="molecule type" value="Genomic_DNA"/>
</dbReference>
<evidence type="ECO:0000259" key="9">
    <source>
        <dbReference type="Pfam" id="PF13515"/>
    </source>
</evidence>
<evidence type="ECO:0000256" key="5">
    <source>
        <dbReference type="ARBA" id="ARBA00023136"/>
    </source>
</evidence>
<dbReference type="InterPro" id="IPR049453">
    <property type="entry name" value="Memb_transporter_dom"/>
</dbReference>
<organism evidence="10 11">
    <name type="scientific">Amycolatopsis tolypomycina</name>
    <dbReference type="NCBI Taxonomy" id="208445"/>
    <lineage>
        <taxon>Bacteria</taxon>
        <taxon>Bacillati</taxon>
        <taxon>Actinomycetota</taxon>
        <taxon>Actinomycetes</taxon>
        <taxon>Pseudonocardiales</taxon>
        <taxon>Pseudonocardiaceae</taxon>
        <taxon>Amycolatopsis</taxon>
    </lineage>
</organism>
<feature type="transmembrane region" description="Helical" evidence="8">
    <location>
        <begin position="157"/>
        <end position="176"/>
    </location>
</feature>
<feature type="transmembrane region" description="Helical" evidence="8">
    <location>
        <begin position="405"/>
        <end position="425"/>
    </location>
</feature>
<reference evidence="11" key="1">
    <citation type="submission" date="2016-10" db="EMBL/GenBank/DDBJ databases">
        <authorList>
            <person name="Varghese N."/>
            <person name="Submissions S."/>
        </authorList>
    </citation>
    <scope>NUCLEOTIDE SEQUENCE [LARGE SCALE GENOMIC DNA]</scope>
    <source>
        <strain evidence="11">DSM 44544</strain>
    </source>
</reference>
<feature type="region of interest" description="Disordered" evidence="7">
    <location>
        <begin position="344"/>
        <end position="373"/>
    </location>
</feature>
<dbReference type="PANTHER" id="PTHR30509:SF9">
    <property type="entry name" value="MULTIDRUG RESISTANCE PROTEIN MDTO"/>
    <property type="match status" value="1"/>
</dbReference>
<dbReference type="Proteomes" id="UP000199622">
    <property type="component" value="Unassembled WGS sequence"/>
</dbReference>
<feature type="transmembrane region" description="Helical" evidence="8">
    <location>
        <begin position="107"/>
        <end position="123"/>
    </location>
</feature>
<evidence type="ECO:0000256" key="7">
    <source>
        <dbReference type="SAM" id="MobiDB-lite"/>
    </source>
</evidence>
<keyword evidence="3 8" id="KW-0812">Transmembrane</keyword>
<dbReference type="RefSeq" id="WP_244170313.1">
    <property type="nucleotide sequence ID" value="NZ_FNSO01000004.1"/>
</dbReference>
<keyword evidence="4 8" id="KW-1133">Transmembrane helix</keyword>
<dbReference type="PANTHER" id="PTHR30509">
    <property type="entry name" value="P-HYDROXYBENZOIC ACID EFFLUX PUMP SUBUNIT-RELATED"/>
    <property type="match status" value="1"/>
</dbReference>
<sequence length="709" mass="75782">MNNRPMNNGPTNHLRTAALDRLVAADPGLVRLRLAGSAVLGIVLAVAALLPAHVPLTVTLVGAIAAMMTAFTVNDPTPGGQAVTLVLAFLTGAASITAASLGSTLPPLDSIVFVLLIFVAVYAQRFGARGTALGSIAFFLFFFPMFLQAHVKQVPQLLMALGVGVLANAVVRFVLLRRNAEAEFLRVRRAFRARLAAVVRAAEAHLAVNGSDRTRRQLRTALERLHECVLLIEDAAPDVVDAHAADRLRRRAIEVELAVQWLASTVQRTCSADLTTEVRDDLIARLARFRALMERDPRELPLISETGEYSRLLVEGSRIGEHAAPGDGVRKALAELALADDRAQRAAAPEATPDPLAPDVDNTEDTDEPAPKFAYDNRTRSAIQAVVGGGLAVLGGELVSHQRWYWAVLTVFVVFIGASSAGATFVKGVRRLGGTLIGIVGGVLLTPLVGGNTTATLGLILVCVFGMVYTARVSQVVMAFFVTSMLGLLYSLLGTFSLEVLWIRVAETAVGAAAGILAAVVIVPVRTRSVMLDDIAEVLDDLAEFLEHTRGLLAGEENVNIIELSRDLDRAVEQVRATIEPLTHPVNLRSARRDYGWHVLTTLETIAFRARHVAARAQPGQLTGTDADRLRQFTGRLLANIDVVHKALDAPGGPTPGTLVRDDGTPVSDRVDAAETRAVLSSLSHLDEALVSLGRVFGVEATDPRAPAR</sequence>
<name>A0A1H4VSU8_9PSEU</name>
<keyword evidence="11" id="KW-1185">Reference proteome</keyword>
<comment type="similarity">
    <text evidence="6">Belongs to the YccS/YhfK family.</text>
</comment>
<dbReference type="STRING" id="208445.SAMN04489727_5295"/>
<evidence type="ECO:0000256" key="8">
    <source>
        <dbReference type="SAM" id="Phobius"/>
    </source>
</evidence>
<evidence type="ECO:0000256" key="6">
    <source>
        <dbReference type="ARBA" id="ARBA00043993"/>
    </source>
</evidence>
<evidence type="ECO:0000313" key="11">
    <source>
        <dbReference type="Proteomes" id="UP000199622"/>
    </source>
</evidence>
<evidence type="ECO:0000256" key="1">
    <source>
        <dbReference type="ARBA" id="ARBA00004651"/>
    </source>
</evidence>
<keyword evidence="5 8" id="KW-0472">Membrane</keyword>
<dbReference type="AlphaFoldDB" id="A0A1H4VSU8"/>
<keyword evidence="2" id="KW-1003">Cell membrane</keyword>
<accession>A0A1H4VSU8</accession>
<feature type="transmembrane region" description="Helical" evidence="8">
    <location>
        <begin position="476"/>
        <end position="496"/>
    </location>
</feature>
<gene>
    <name evidence="10" type="ORF">SAMN04489727_5295</name>
</gene>
<feature type="transmembrane region" description="Helical" evidence="8">
    <location>
        <begin position="82"/>
        <end position="101"/>
    </location>
</feature>
<evidence type="ECO:0000256" key="2">
    <source>
        <dbReference type="ARBA" id="ARBA00022475"/>
    </source>
</evidence>
<evidence type="ECO:0000256" key="4">
    <source>
        <dbReference type="ARBA" id="ARBA00022989"/>
    </source>
</evidence>
<dbReference type="Pfam" id="PF13515">
    <property type="entry name" value="FUSC_2"/>
    <property type="match status" value="1"/>
</dbReference>
<feature type="domain" description="Integral membrane bound transporter" evidence="9">
    <location>
        <begin position="392"/>
        <end position="517"/>
    </location>
</feature>
<comment type="subcellular location">
    <subcellularLocation>
        <location evidence="1">Cell membrane</location>
        <topology evidence="1">Multi-pass membrane protein</topology>
    </subcellularLocation>
</comment>
<proteinExistence type="inferred from homology"/>
<dbReference type="GO" id="GO:0005886">
    <property type="term" value="C:plasma membrane"/>
    <property type="evidence" value="ECO:0007669"/>
    <property type="project" value="UniProtKB-SubCell"/>
</dbReference>
<feature type="transmembrane region" description="Helical" evidence="8">
    <location>
        <begin position="455"/>
        <end position="471"/>
    </location>
</feature>
<feature type="transmembrane region" description="Helical" evidence="8">
    <location>
        <begin position="130"/>
        <end position="151"/>
    </location>
</feature>
<protein>
    <submittedName>
        <fullName evidence="10">Uncharacterized membrane protein YccC</fullName>
    </submittedName>
</protein>
<evidence type="ECO:0000256" key="3">
    <source>
        <dbReference type="ARBA" id="ARBA00022692"/>
    </source>
</evidence>